<evidence type="ECO:0000313" key="2">
    <source>
        <dbReference type="Proteomes" id="UP000019678"/>
    </source>
</evidence>
<proteinExistence type="predicted"/>
<organism evidence="1 2">
    <name type="scientific">Chondromyces apiculatus DSM 436</name>
    <dbReference type="NCBI Taxonomy" id="1192034"/>
    <lineage>
        <taxon>Bacteria</taxon>
        <taxon>Pseudomonadati</taxon>
        <taxon>Myxococcota</taxon>
        <taxon>Polyangia</taxon>
        <taxon>Polyangiales</taxon>
        <taxon>Polyangiaceae</taxon>
        <taxon>Chondromyces</taxon>
    </lineage>
</organism>
<name>A0A017T8T3_9BACT</name>
<protein>
    <submittedName>
        <fullName evidence="1">Uncharacterized protein</fullName>
    </submittedName>
</protein>
<accession>A0A017T8T3</accession>
<dbReference type="EMBL" id="ASRX01000027">
    <property type="protein sequence ID" value="EYF05006.1"/>
    <property type="molecule type" value="Genomic_DNA"/>
</dbReference>
<sequence length="197" mass="21352">MSPECTTSMFLGFLPKLMAARTSWLACPRVEEIGSASECVSRGPPDRIERWEHNEAGLYDTEEEAMAMVPPGTEGTYTMFAFRAAPVVFQEGEEHPFAPWAERLAPPPEAELSDYEVLGFDAVGFGDGGFFECSPLSCNGVATTVEVNRFCLVASLEEAWALAQDFSRGGGTVEPAWGYLVVEVLRRKEGKGRGGGG</sequence>
<reference evidence="1 2" key="1">
    <citation type="submission" date="2013-05" db="EMBL/GenBank/DDBJ databases">
        <title>Genome assembly of Chondromyces apiculatus DSM 436.</title>
        <authorList>
            <person name="Sharma G."/>
            <person name="Khatri I."/>
            <person name="Kaur C."/>
            <person name="Mayilraj S."/>
            <person name="Subramanian S."/>
        </authorList>
    </citation>
    <scope>NUCLEOTIDE SEQUENCE [LARGE SCALE GENOMIC DNA]</scope>
    <source>
        <strain evidence="1 2">DSM 436</strain>
    </source>
</reference>
<dbReference type="AlphaFoldDB" id="A0A017T8T3"/>
<evidence type="ECO:0000313" key="1">
    <source>
        <dbReference type="EMBL" id="EYF05006.1"/>
    </source>
</evidence>
<dbReference type="STRING" id="1192034.CAP_3596"/>
<keyword evidence="2" id="KW-1185">Reference proteome</keyword>
<comment type="caution">
    <text evidence="1">The sequence shown here is derived from an EMBL/GenBank/DDBJ whole genome shotgun (WGS) entry which is preliminary data.</text>
</comment>
<dbReference type="RefSeq" id="WP_044242873.1">
    <property type="nucleotide sequence ID" value="NZ_ASRX01000027.1"/>
</dbReference>
<dbReference type="OrthoDB" id="288325at2"/>
<dbReference type="Proteomes" id="UP000019678">
    <property type="component" value="Unassembled WGS sequence"/>
</dbReference>
<gene>
    <name evidence="1" type="ORF">CAP_3596</name>
</gene>